<evidence type="ECO:0000259" key="7">
    <source>
        <dbReference type="Pfam" id="PF04542"/>
    </source>
</evidence>
<feature type="domain" description="RNA polymerase sigma-70 region 4" evidence="8">
    <location>
        <begin position="242"/>
        <end position="291"/>
    </location>
</feature>
<dbReference type="InterPro" id="IPR014322">
    <property type="entry name" value="RNA_pol_sigma-B/F/G"/>
</dbReference>
<dbReference type="InterPro" id="IPR013324">
    <property type="entry name" value="RNA_pol_sigma_r3/r4-like"/>
</dbReference>
<accession>A0ABN0USQ4</accession>
<dbReference type="InterPro" id="IPR014284">
    <property type="entry name" value="RNA_pol_sigma-70_dom"/>
</dbReference>
<dbReference type="Pfam" id="PF04542">
    <property type="entry name" value="Sigma70_r2"/>
    <property type="match status" value="1"/>
</dbReference>
<dbReference type="InterPro" id="IPR007630">
    <property type="entry name" value="RNA_pol_sigma70_r4"/>
</dbReference>
<dbReference type="SUPFAM" id="SSF88946">
    <property type="entry name" value="Sigma2 domain of RNA polymerase sigma factors"/>
    <property type="match status" value="1"/>
</dbReference>
<dbReference type="EMBL" id="BAAAGX010000020">
    <property type="protein sequence ID" value="GAA0260355.1"/>
    <property type="molecule type" value="Genomic_DNA"/>
</dbReference>
<evidence type="ECO:0000259" key="8">
    <source>
        <dbReference type="Pfam" id="PF04545"/>
    </source>
</evidence>
<keyword evidence="1" id="KW-0805">Transcription regulation</keyword>
<dbReference type="PRINTS" id="PR00046">
    <property type="entry name" value="SIGMA70FCT"/>
</dbReference>
<dbReference type="InterPro" id="IPR007627">
    <property type="entry name" value="RNA_pol_sigma70_r2"/>
</dbReference>
<dbReference type="Proteomes" id="UP001500967">
    <property type="component" value="Unassembled WGS sequence"/>
</dbReference>
<dbReference type="InterPro" id="IPR007624">
    <property type="entry name" value="RNA_pol_sigma70_r3"/>
</dbReference>
<evidence type="ECO:0000256" key="1">
    <source>
        <dbReference type="ARBA" id="ARBA00023015"/>
    </source>
</evidence>
<name>A0ABN0USQ4_9ACTN</name>
<keyword evidence="2" id="KW-0731">Sigma factor</keyword>
<dbReference type="SUPFAM" id="SSF88659">
    <property type="entry name" value="Sigma3 and sigma4 domains of RNA polymerase sigma factors"/>
    <property type="match status" value="2"/>
</dbReference>
<evidence type="ECO:0000256" key="4">
    <source>
        <dbReference type="ARBA" id="ARBA00023163"/>
    </source>
</evidence>
<comment type="caution">
    <text evidence="9">The sequence shown here is derived from an EMBL/GenBank/DDBJ whole genome shotgun (WGS) entry which is preliminary data.</text>
</comment>
<reference evidence="9 10" key="1">
    <citation type="journal article" date="2019" name="Int. J. Syst. Evol. Microbiol.">
        <title>The Global Catalogue of Microorganisms (GCM) 10K type strain sequencing project: providing services to taxonomists for standard genome sequencing and annotation.</title>
        <authorList>
            <consortium name="The Broad Institute Genomics Platform"/>
            <consortium name="The Broad Institute Genome Sequencing Center for Infectious Disease"/>
            <person name="Wu L."/>
            <person name="Ma J."/>
        </authorList>
    </citation>
    <scope>NUCLEOTIDE SEQUENCE [LARGE SCALE GENOMIC DNA]</scope>
    <source>
        <strain evidence="9 10">JCM 10425</strain>
    </source>
</reference>
<evidence type="ECO:0000256" key="2">
    <source>
        <dbReference type="ARBA" id="ARBA00023082"/>
    </source>
</evidence>
<dbReference type="InterPro" id="IPR036388">
    <property type="entry name" value="WH-like_DNA-bd_sf"/>
</dbReference>
<sequence length="297" mass="33358">MNERSPGVTAPQSEQPNVEEPAAAKPDDAEVDITEVADDEVADARSESRREAARLFAERDSLPEGHPRRQQIRDQLVTMHLPLVRHLARRFNNRGEPLEDLVQVATVGLINSVDRFDAERGADFLSYAVPTVVGEIKRHFRDHGWAVRVPRRLKELHLSLTAATAELSQRNGRAPNASELAEHLKLSREEVLEGLEAANAYRSSSLDDPVRGDGEMPTLAETLGDEDAALEHVEFRESLQPLLAQVPPRERKILILRFFGNMTQSQIAERMGISQMHVSRLLSQTLVKLRERLLVDE</sequence>
<dbReference type="Gene3D" id="1.20.120.1810">
    <property type="match status" value="1"/>
</dbReference>
<dbReference type="CDD" id="cd06171">
    <property type="entry name" value="Sigma70_r4"/>
    <property type="match status" value="1"/>
</dbReference>
<dbReference type="Pfam" id="PF04539">
    <property type="entry name" value="Sigma70_r3"/>
    <property type="match status" value="1"/>
</dbReference>
<evidence type="ECO:0000256" key="5">
    <source>
        <dbReference type="SAM" id="MobiDB-lite"/>
    </source>
</evidence>
<evidence type="ECO:0008006" key="11">
    <source>
        <dbReference type="Google" id="ProtNLM"/>
    </source>
</evidence>
<keyword evidence="10" id="KW-1185">Reference proteome</keyword>
<protein>
    <recommendedName>
        <fullName evidence="11">RNA polymerase sigma factor</fullName>
    </recommendedName>
</protein>
<feature type="domain" description="RNA polymerase sigma-70 region 2" evidence="7">
    <location>
        <begin position="76"/>
        <end position="145"/>
    </location>
</feature>
<dbReference type="InterPro" id="IPR000943">
    <property type="entry name" value="RNA_pol_sigma70"/>
</dbReference>
<organism evidence="9 10">
    <name type="scientific">Cryptosporangium japonicum</name>
    <dbReference type="NCBI Taxonomy" id="80872"/>
    <lineage>
        <taxon>Bacteria</taxon>
        <taxon>Bacillati</taxon>
        <taxon>Actinomycetota</taxon>
        <taxon>Actinomycetes</taxon>
        <taxon>Cryptosporangiales</taxon>
        <taxon>Cryptosporangiaceae</taxon>
        <taxon>Cryptosporangium</taxon>
    </lineage>
</organism>
<keyword evidence="4" id="KW-0804">Transcription</keyword>
<dbReference type="Pfam" id="PF04545">
    <property type="entry name" value="Sigma70_r4"/>
    <property type="match status" value="1"/>
</dbReference>
<evidence type="ECO:0000313" key="9">
    <source>
        <dbReference type="EMBL" id="GAA0260355.1"/>
    </source>
</evidence>
<dbReference type="Gene3D" id="1.10.10.10">
    <property type="entry name" value="Winged helix-like DNA-binding domain superfamily/Winged helix DNA-binding domain"/>
    <property type="match status" value="2"/>
</dbReference>
<feature type="compositionally biased region" description="Acidic residues" evidence="5">
    <location>
        <begin position="29"/>
        <end position="41"/>
    </location>
</feature>
<gene>
    <name evidence="9" type="ORF">GCM10009539_52260</name>
</gene>
<dbReference type="PANTHER" id="PTHR30385">
    <property type="entry name" value="SIGMA FACTOR F FLAGELLAR"/>
    <property type="match status" value="1"/>
</dbReference>
<dbReference type="InterPro" id="IPR013325">
    <property type="entry name" value="RNA_pol_sigma_r2"/>
</dbReference>
<dbReference type="NCBIfam" id="TIGR02980">
    <property type="entry name" value="SigBFG"/>
    <property type="match status" value="1"/>
</dbReference>
<feature type="region of interest" description="Disordered" evidence="5">
    <location>
        <begin position="1"/>
        <end position="49"/>
    </location>
</feature>
<evidence type="ECO:0000256" key="3">
    <source>
        <dbReference type="ARBA" id="ARBA00023125"/>
    </source>
</evidence>
<keyword evidence="3" id="KW-0238">DNA-binding</keyword>
<dbReference type="NCBIfam" id="TIGR02937">
    <property type="entry name" value="sigma70-ECF"/>
    <property type="match status" value="1"/>
</dbReference>
<feature type="domain" description="RNA polymerase sigma-70 region 3" evidence="6">
    <location>
        <begin position="160"/>
        <end position="223"/>
    </location>
</feature>
<dbReference type="PANTHER" id="PTHR30385:SF4">
    <property type="entry name" value="RNA POLYMERASE SIGMA-E FACTOR"/>
    <property type="match status" value="1"/>
</dbReference>
<proteinExistence type="predicted"/>
<evidence type="ECO:0000259" key="6">
    <source>
        <dbReference type="Pfam" id="PF04539"/>
    </source>
</evidence>
<evidence type="ECO:0000313" key="10">
    <source>
        <dbReference type="Proteomes" id="UP001500967"/>
    </source>
</evidence>